<keyword evidence="7 11" id="KW-0863">Zinc-finger</keyword>
<dbReference type="CDD" id="cd16571">
    <property type="entry name" value="RING-HC_SIAHs"/>
    <property type="match status" value="1"/>
</dbReference>
<name>A0A0D9UW80_9ORYZ</name>
<evidence type="ECO:0000256" key="11">
    <source>
        <dbReference type="PROSITE-ProRule" id="PRU00455"/>
    </source>
</evidence>
<evidence type="ECO:0000256" key="7">
    <source>
        <dbReference type="ARBA" id="ARBA00022771"/>
    </source>
</evidence>
<evidence type="ECO:0000256" key="4">
    <source>
        <dbReference type="ARBA" id="ARBA00012483"/>
    </source>
</evidence>
<accession>A0A0D9UW80</accession>
<evidence type="ECO:0000256" key="8">
    <source>
        <dbReference type="ARBA" id="ARBA00022786"/>
    </source>
</evidence>
<reference evidence="15" key="2">
    <citation type="submission" date="2013-12" db="EMBL/GenBank/DDBJ databases">
        <authorList>
            <person name="Yu Y."/>
            <person name="Lee S."/>
            <person name="de Baynast K."/>
            <person name="Wissotski M."/>
            <person name="Liu L."/>
            <person name="Talag J."/>
            <person name="Goicoechea J."/>
            <person name="Angelova A."/>
            <person name="Jetty R."/>
            <person name="Kudrna D."/>
            <person name="Golser W."/>
            <person name="Rivera L."/>
            <person name="Zhang J."/>
            <person name="Wing R."/>
        </authorList>
    </citation>
    <scope>NUCLEOTIDE SEQUENCE</scope>
</reference>
<dbReference type="Proteomes" id="UP000032180">
    <property type="component" value="Chromosome 1"/>
</dbReference>
<dbReference type="PANTHER" id="PTHR46632">
    <property type="entry name" value="E3 UBIQUITIN-PROTEIN LIGASE SINA-LIKE 4"/>
    <property type="match status" value="1"/>
</dbReference>
<protein>
    <recommendedName>
        <fullName evidence="4">RING-type E3 ubiquitin transferase</fullName>
        <ecNumber evidence="4">2.3.2.27</ecNumber>
    </recommendedName>
</protein>
<keyword evidence="9" id="KW-0862">Zinc</keyword>
<dbReference type="Gene3D" id="3.30.40.10">
    <property type="entry name" value="Zinc/RING finger domain, C3HC4 (zinc finger)"/>
    <property type="match status" value="1"/>
</dbReference>
<dbReference type="EC" id="2.3.2.27" evidence="4"/>
<evidence type="ECO:0000256" key="12">
    <source>
        <dbReference type="SAM" id="MobiDB-lite"/>
    </source>
</evidence>
<dbReference type="AlphaFoldDB" id="A0A0D9UW80"/>
<dbReference type="Gramene" id="LPERR01G01390.1">
    <property type="protein sequence ID" value="LPERR01G01390.1"/>
    <property type="gene ID" value="LPERR01G01390"/>
</dbReference>
<dbReference type="STRING" id="77586.A0A0D9UW80"/>
<comment type="pathway">
    <text evidence="2">Protein modification; protein ubiquitination.</text>
</comment>
<keyword evidence="6" id="KW-0479">Metal-binding</keyword>
<dbReference type="InterPro" id="IPR044286">
    <property type="entry name" value="SINL_plant"/>
</dbReference>
<evidence type="ECO:0000256" key="3">
    <source>
        <dbReference type="ARBA" id="ARBA00009119"/>
    </source>
</evidence>
<keyword evidence="15" id="KW-1185">Reference proteome</keyword>
<evidence type="ECO:0000256" key="1">
    <source>
        <dbReference type="ARBA" id="ARBA00000900"/>
    </source>
</evidence>
<reference evidence="14 15" key="1">
    <citation type="submission" date="2012-08" db="EMBL/GenBank/DDBJ databases">
        <title>Oryza genome evolution.</title>
        <authorList>
            <person name="Wing R.A."/>
        </authorList>
    </citation>
    <scope>NUCLEOTIDE SEQUENCE</scope>
</reference>
<evidence type="ECO:0000256" key="10">
    <source>
        <dbReference type="ARBA" id="ARBA00024004"/>
    </source>
</evidence>
<dbReference type="PANTHER" id="PTHR46632:SF18">
    <property type="entry name" value="OS01G0122200 PROTEIN"/>
    <property type="match status" value="1"/>
</dbReference>
<dbReference type="SUPFAM" id="SSF49599">
    <property type="entry name" value="TRAF domain-like"/>
    <property type="match status" value="1"/>
</dbReference>
<evidence type="ECO:0000256" key="9">
    <source>
        <dbReference type="ARBA" id="ARBA00022833"/>
    </source>
</evidence>
<dbReference type="EnsemblPlants" id="LPERR01G01390.1">
    <property type="protein sequence ID" value="LPERR01G01390.1"/>
    <property type="gene ID" value="LPERR01G01390"/>
</dbReference>
<comment type="function">
    <text evidence="10">E3 ubiquitin-protein ligase that mediates ubiquitination and subsequent proteasomal degradation of target proteins. E3 ubiquitin ligases accept ubiquitin from an E2 ubiquitin-conjugating enzyme in the form of a thioester and then directly transfers the ubiquitin to targeted substrates. It probably triggers the ubiquitin-mediated degradation of different substrates.</text>
</comment>
<evidence type="ECO:0000313" key="15">
    <source>
        <dbReference type="Proteomes" id="UP000032180"/>
    </source>
</evidence>
<sequence length="325" mass="34261">MENPDAGVKKPRLESPNTNVRIKQEAVDESVAAGEAATPPAAAAADQARVEVAVRIDAAVLHCPLCFLPLKPPIFQCSAGHLACGECHAKLAADAQCQACVGGGGAAAAAYAHNPALDAFASSAKIRCPNGEYGCDSYVTYFDIAAHRRACRHAPCRCPEPGCVFLAAPPSLVEHLTGVHSWPAMDITYRNVHLLRVPASERRRLLVVRRDGNGVAGGESQVFLLAVARRGGAGAATAVSVSCVRANAAAAGARFTCKVWTQAAADAETGFKDTIMMEANVRSFSVPGEVAVEEGTVLSVPPWMMHGKSMEMILRVRIDKLRPKN</sequence>
<reference evidence="14" key="3">
    <citation type="submission" date="2015-04" db="UniProtKB">
        <authorList>
            <consortium name="EnsemblPlants"/>
        </authorList>
    </citation>
    <scope>IDENTIFICATION</scope>
</reference>
<comment type="catalytic activity">
    <reaction evidence="1">
        <text>S-ubiquitinyl-[E2 ubiquitin-conjugating enzyme]-L-cysteine + [acceptor protein]-L-lysine = [E2 ubiquitin-conjugating enzyme]-L-cysteine + N(6)-ubiquitinyl-[acceptor protein]-L-lysine.</text>
        <dbReference type="EC" id="2.3.2.27"/>
    </reaction>
</comment>
<proteinExistence type="inferred from homology"/>
<dbReference type="eggNOG" id="KOG3002">
    <property type="taxonomic scope" value="Eukaryota"/>
</dbReference>
<dbReference type="InterPro" id="IPR049548">
    <property type="entry name" value="Sina-like_RING"/>
</dbReference>
<dbReference type="PROSITE" id="PS51081">
    <property type="entry name" value="ZF_SIAH"/>
    <property type="match status" value="1"/>
</dbReference>
<organism evidence="14 15">
    <name type="scientific">Leersia perrieri</name>
    <dbReference type="NCBI Taxonomy" id="77586"/>
    <lineage>
        <taxon>Eukaryota</taxon>
        <taxon>Viridiplantae</taxon>
        <taxon>Streptophyta</taxon>
        <taxon>Embryophyta</taxon>
        <taxon>Tracheophyta</taxon>
        <taxon>Spermatophyta</taxon>
        <taxon>Magnoliopsida</taxon>
        <taxon>Liliopsida</taxon>
        <taxon>Poales</taxon>
        <taxon>Poaceae</taxon>
        <taxon>BOP clade</taxon>
        <taxon>Oryzoideae</taxon>
        <taxon>Oryzeae</taxon>
        <taxon>Oryzinae</taxon>
        <taxon>Leersia</taxon>
    </lineage>
</organism>
<dbReference type="GO" id="GO:0061630">
    <property type="term" value="F:ubiquitin protein ligase activity"/>
    <property type="evidence" value="ECO:0007669"/>
    <property type="project" value="UniProtKB-EC"/>
</dbReference>
<dbReference type="Pfam" id="PF21362">
    <property type="entry name" value="Sina_RING"/>
    <property type="match status" value="1"/>
</dbReference>
<evidence type="ECO:0000256" key="6">
    <source>
        <dbReference type="ARBA" id="ARBA00022723"/>
    </source>
</evidence>
<keyword evidence="5" id="KW-0808">Transferase</keyword>
<comment type="similarity">
    <text evidence="3">Belongs to the SINA (Seven in absentia) family.</text>
</comment>
<dbReference type="GO" id="GO:0008270">
    <property type="term" value="F:zinc ion binding"/>
    <property type="evidence" value="ECO:0007669"/>
    <property type="project" value="UniProtKB-KW"/>
</dbReference>
<evidence type="ECO:0000313" key="14">
    <source>
        <dbReference type="EnsemblPlants" id="LPERR01G01390.1"/>
    </source>
</evidence>
<evidence type="ECO:0000259" key="13">
    <source>
        <dbReference type="PROSITE" id="PS51081"/>
    </source>
</evidence>
<dbReference type="InterPro" id="IPR013083">
    <property type="entry name" value="Znf_RING/FYVE/PHD"/>
</dbReference>
<dbReference type="InterPro" id="IPR013010">
    <property type="entry name" value="Znf_SIAH"/>
</dbReference>
<keyword evidence="8" id="KW-0833">Ubl conjugation pathway</keyword>
<evidence type="ECO:0000256" key="2">
    <source>
        <dbReference type="ARBA" id="ARBA00004906"/>
    </source>
</evidence>
<feature type="region of interest" description="Disordered" evidence="12">
    <location>
        <begin position="1"/>
        <end position="22"/>
    </location>
</feature>
<evidence type="ECO:0000256" key="5">
    <source>
        <dbReference type="ARBA" id="ARBA00022679"/>
    </source>
</evidence>
<feature type="domain" description="SIAH-type" evidence="13">
    <location>
        <begin position="123"/>
        <end position="181"/>
    </location>
</feature>
<dbReference type="HOGENOM" id="CLU_040603_0_1_1"/>